<evidence type="ECO:0000256" key="9">
    <source>
        <dbReference type="ARBA" id="ARBA00023125"/>
    </source>
</evidence>
<dbReference type="InterPro" id="IPR013087">
    <property type="entry name" value="Znf_C2H2_type"/>
</dbReference>
<dbReference type="eggNOG" id="KOG0958">
    <property type="taxonomic scope" value="Eukaryota"/>
</dbReference>
<dbReference type="Proteomes" id="UP000005666">
    <property type="component" value="Chromosome 1"/>
</dbReference>
<dbReference type="KEGG" id="tpf:TPHA_0A01940"/>
<dbReference type="GO" id="GO:0051864">
    <property type="term" value="F:histone H3K36 demethylase activity"/>
    <property type="evidence" value="ECO:0007669"/>
    <property type="project" value="UniProtKB-ARBA"/>
</dbReference>
<dbReference type="GO" id="GO:0045944">
    <property type="term" value="P:positive regulation of transcription by RNA polymerase II"/>
    <property type="evidence" value="ECO:0007669"/>
    <property type="project" value="UniProtKB-ARBA"/>
</dbReference>
<feature type="compositionally biased region" description="Low complexity" evidence="13">
    <location>
        <begin position="722"/>
        <end position="731"/>
    </location>
</feature>
<evidence type="ECO:0000256" key="13">
    <source>
        <dbReference type="SAM" id="MobiDB-lite"/>
    </source>
</evidence>
<dbReference type="RefSeq" id="XP_003683711.1">
    <property type="nucleotide sequence ID" value="XM_003683663.1"/>
</dbReference>
<dbReference type="STRING" id="1071381.G8BMZ9"/>
<evidence type="ECO:0000256" key="8">
    <source>
        <dbReference type="ARBA" id="ARBA00023015"/>
    </source>
</evidence>
<dbReference type="OMA" id="NMESNAM"/>
<feature type="region of interest" description="Disordered" evidence="13">
    <location>
        <begin position="793"/>
        <end position="812"/>
    </location>
</feature>
<feature type="domain" description="C2H2-type" evidence="14">
    <location>
        <begin position="806"/>
        <end position="824"/>
    </location>
</feature>
<protein>
    <recommendedName>
        <fullName evidence="18">C2H2-type domain-containing protein</fullName>
    </recommendedName>
</protein>
<keyword evidence="4" id="KW-0479">Metal-binding</keyword>
<keyword evidence="5" id="KW-0677">Repeat</keyword>
<dbReference type="GO" id="GO:0043565">
    <property type="term" value="F:sequence-specific DNA binding"/>
    <property type="evidence" value="ECO:0007669"/>
    <property type="project" value="UniProtKB-ARBA"/>
</dbReference>
<dbReference type="Pfam" id="PF00096">
    <property type="entry name" value="zf-C2H2"/>
    <property type="match status" value="1"/>
</dbReference>
<dbReference type="SMART" id="SM00355">
    <property type="entry name" value="ZnF_C2H2"/>
    <property type="match status" value="2"/>
</dbReference>
<feature type="region of interest" description="Disordered" evidence="13">
    <location>
        <begin position="402"/>
        <end position="425"/>
    </location>
</feature>
<evidence type="ECO:0000256" key="7">
    <source>
        <dbReference type="ARBA" id="ARBA00022833"/>
    </source>
</evidence>
<dbReference type="HOGENOM" id="CLU_008557_0_0_1"/>
<dbReference type="SUPFAM" id="SSF57667">
    <property type="entry name" value="beta-beta-alpha zinc fingers"/>
    <property type="match status" value="1"/>
</dbReference>
<feature type="domain" description="C2H2-type" evidence="14">
    <location>
        <begin position="777"/>
        <end position="805"/>
    </location>
</feature>
<dbReference type="Gene3D" id="3.30.160.60">
    <property type="entry name" value="Classic Zinc Finger"/>
    <property type="match status" value="2"/>
</dbReference>
<keyword evidence="6 12" id="KW-0863">Zinc-finger</keyword>
<evidence type="ECO:0000256" key="4">
    <source>
        <dbReference type="ARBA" id="ARBA00022723"/>
    </source>
</evidence>
<dbReference type="AlphaFoldDB" id="G8BMZ9"/>
<gene>
    <name evidence="16" type="primary">TPHA0A01940</name>
    <name evidence="16" type="ordered locus">TPHA_0A01940</name>
</gene>
<evidence type="ECO:0000256" key="1">
    <source>
        <dbReference type="ARBA" id="ARBA00004123"/>
    </source>
</evidence>
<keyword evidence="17" id="KW-1185">Reference proteome</keyword>
<reference evidence="16 17" key="1">
    <citation type="journal article" date="2011" name="Proc. Natl. Acad. Sci. U.S.A.">
        <title>Evolutionary erosion of yeast sex chromosomes by mating-type switching accidents.</title>
        <authorList>
            <person name="Gordon J.L."/>
            <person name="Armisen D."/>
            <person name="Proux-Wera E."/>
            <person name="Oheigeartaigh S.S."/>
            <person name="Byrne K.P."/>
            <person name="Wolfe K.H."/>
        </authorList>
    </citation>
    <scope>NUCLEOTIDE SEQUENCE [LARGE SCALE GENOMIC DNA]</scope>
    <source>
        <strain evidence="17">ATCC 24235 / CBS 4417 / NBRC 1672 / NRRL Y-8282 / UCD 70-5</strain>
    </source>
</reference>
<dbReference type="InterPro" id="IPR003349">
    <property type="entry name" value="JmjN"/>
</dbReference>
<feature type="region of interest" description="Disordered" evidence="13">
    <location>
        <begin position="722"/>
        <end position="741"/>
    </location>
</feature>
<dbReference type="eggNOG" id="KOG1721">
    <property type="taxonomic scope" value="Eukaryota"/>
</dbReference>
<name>G8BMZ9_TETPH</name>
<dbReference type="PROSITE" id="PS51183">
    <property type="entry name" value="JMJN"/>
    <property type="match status" value="1"/>
</dbReference>
<keyword evidence="8" id="KW-0805">Transcription regulation</keyword>
<feature type="domain" description="JmjN" evidence="15">
    <location>
        <begin position="13"/>
        <end position="54"/>
    </location>
</feature>
<dbReference type="GO" id="GO:0008270">
    <property type="term" value="F:zinc ion binding"/>
    <property type="evidence" value="ECO:0007669"/>
    <property type="project" value="UniProtKB-KW"/>
</dbReference>
<dbReference type="GO" id="GO:0001227">
    <property type="term" value="F:DNA-binding transcription repressor activity, RNA polymerase II-specific"/>
    <property type="evidence" value="ECO:0007669"/>
    <property type="project" value="UniProtKB-ARBA"/>
</dbReference>
<evidence type="ECO:0000256" key="11">
    <source>
        <dbReference type="ARBA" id="ARBA00023242"/>
    </source>
</evidence>
<dbReference type="InterPro" id="IPR036236">
    <property type="entry name" value="Znf_C2H2_sf"/>
</dbReference>
<accession>G8BMZ9</accession>
<evidence type="ECO:0000256" key="2">
    <source>
        <dbReference type="ARBA" id="ARBA00022491"/>
    </source>
</evidence>
<keyword evidence="11" id="KW-0539">Nucleus</keyword>
<comment type="subcellular location">
    <subcellularLocation>
        <location evidence="1">Nucleus</location>
    </subcellularLocation>
</comment>
<evidence type="ECO:0000256" key="10">
    <source>
        <dbReference type="ARBA" id="ARBA00023163"/>
    </source>
</evidence>
<evidence type="ECO:0000256" key="3">
    <source>
        <dbReference type="ARBA" id="ARBA00022553"/>
    </source>
</evidence>
<proteinExistence type="predicted"/>
<evidence type="ECO:0000259" key="15">
    <source>
        <dbReference type="PROSITE" id="PS51183"/>
    </source>
</evidence>
<evidence type="ECO:0000256" key="5">
    <source>
        <dbReference type="ARBA" id="ARBA00022737"/>
    </source>
</evidence>
<keyword evidence="10" id="KW-0804">Transcription</keyword>
<dbReference type="PROSITE" id="PS50157">
    <property type="entry name" value="ZINC_FINGER_C2H2_2"/>
    <property type="match status" value="2"/>
</dbReference>
<dbReference type="EMBL" id="HE612856">
    <property type="protein sequence ID" value="CCE61277.1"/>
    <property type="molecule type" value="Genomic_DNA"/>
</dbReference>
<dbReference type="InterPro" id="IPR050331">
    <property type="entry name" value="Zinc_finger"/>
</dbReference>
<dbReference type="FunFam" id="3.30.160.60:FF:000100">
    <property type="entry name" value="Zinc finger 45-like"/>
    <property type="match status" value="1"/>
</dbReference>
<dbReference type="Pfam" id="PF02373">
    <property type="entry name" value="JmjC"/>
    <property type="match status" value="1"/>
</dbReference>
<dbReference type="GeneID" id="11532209"/>
<dbReference type="PANTHER" id="PTHR16515">
    <property type="entry name" value="PR DOMAIN ZINC FINGER PROTEIN"/>
    <property type="match status" value="1"/>
</dbReference>
<evidence type="ECO:0000313" key="17">
    <source>
        <dbReference type="Proteomes" id="UP000005666"/>
    </source>
</evidence>
<dbReference type="GO" id="GO:0005634">
    <property type="term" value="C:nucleus"/>
    <property type="evidence" value="ECO:0007669"/>
    <property type="project" value="UniProtKB-SubCell"/>
</dbReference>
<dbReference type="Gene3D" id="2.60.120.650">
    <property type="entry name" value="Cupin"/>
    <property type="match status" value="2"/>
</dbReference>
<organism evidence="16 17">
    <name type="scientific">Tetrapisispora phaffii (strain ATCC 24235 / CBS 4417 / NBRC 1672 / NRRL Y-8282 / UCD 70-5)</name>
    <name type="common">Yeast</name>
    <name type="synonym">Fabospora phaffii</name>
    <dbReference type="NCBI Taxonomy" id="1071381"/>
    <lineage>
        <taxon>Eukaryota</taxon>
        <taxon>Fungi</taxon>
        <taxon>Dikarya</taxon>
        <taxon>Ascomycota</taxon>
        <taxon>Saccharomycotina</taxon>
        <taxon>Saccharomycetes</taxon>
        <taxon>Saccharomycetales</taxon>
        <taxon>Saccharomycetaceae</taxon>
        <taxon>Tetrapisispora</taxon>
    </lineage>
</organism>
<dbReference type="InterPro" id="IPR003347">
    <property type="entry name" value="JmjC_dom"/>
</dbReference>
<sequence length="912" mass="99717">MDERDSSSNDVTIKTLFPSIDEFIDIRNFIFESAQNSNGCSVIKIVPPKEWVASFNNDGKEEPEGLSSLPDFGFQFKQYNIEDVGSGDKEVFKFNKDKNIKRDVIENIGMLELYSRCAGANTVATLEDDGNNSFWNGLHSGALSYCGAYDLDYEDVETMPPDFSIGNLTKSIFGDKENINNSSNGKGKEILIGSKNTCKIIHNQKNAEKCIVSYIHKGSSKHWYIVDGPSRENYMNLIGIHLDDPADEIIVKPSGLIKHSIAFTDFTQKENEFIVILPDVTASYVIDDGDNLSELLDVTCIMNPITTEASQQALQNQQNIDGIKAKHFGELLNHSSNELLQLEEKNASTNSLLNFPNYNLVQTGSLRMGNGTPSQASNNVSTVTSSNNMNKLFSENNTRSNASIGKQIDNHSSQNQQHHNKSINNSITQPTTISRISSPLLSRMMDLSSIVEPTLEDPTLRFKRKMVNMTPANGSSTPISNQVLKTKATKLQNNSTSKGNTANGAMPQNTALEDEEDNMLAISLALMANSRAASPRLTLPPISSNMESNAMLVNMNNNSFISNDNSPVIPSSSLAIDTSLGKNNVDNSSIISPKPLYSSNTIVSQSIESNGANFNNKNMQPIPSSPSSSKLSFMKRLKSPNIVTLNISRENSRSPVSLVGDYRSPLGAINPITYSGTNSVTSLSQLHQLEFSANNNKINASIINQNEGTIGTPTGLSNVLASVGSSNPSPHSSKRQKIEKGTASYSNEMKKKNTAGSIPQNKFGSDEIVISENGKVYICQDCKRQFSSGHHLTRHKKSVHSGEKPHSCPKCGKRFKRRDHVLQHLNKKIPCTQDGGVNVENPNKPSKPKSTAVKEQFEDMNLSSDIITSAAVSNIQNQPLQQNQIPTGVFVPISNATTPEIPVVPKTESQTM</sequence>
<keyword evidence="3" id="KW-0597">Phosphoprotein</keyword>
<evidence type="ECO:0000313" key="16">
    <source>
        <dbReference type="EMBL" id="CCE61277.1"/>
    </source>
</evidence>
<evidence type="ECO:0000256" key="12">
    <source>
        <dbReference type="PROSITE-ProRule" id="PRU00042"/>
    </source>
</evidence>
<keyword evidence="2" id="KW-0678">Repressor</keyword>
<dbReference type="PANTHER" id="PTHR16515:SF66">
    <property type="entry name" value="C2H2-TYPE DOMAIN-CONTAINING PROTEIN"/>
    <property type="match status" value="1"/>
</dbReference>
<dbReference type="FunFam" id="3.30.160.60:FF:001692">
    <property type="entry name" value="Transcriptional activator/repressor GIS1"/>
    <property type="match status" value="1"/>
</dbReference>
<dbReference type="PROSITE" id="PS00028">
    <property type="entry name" value="ZINC_FINGER_C2H2_1"/>
    <property type="match status" value="1"/>
</dbReference>
<evidence type="ECO:0008006" key="18">
    <source>
        <dbReference type="Google" id="ProtNLM"/>
    </source>
</evidence>
<evidence type="ECO:0000256" key="6">
    <source>
        <dbReference type="ARBA" id="ARBA00022771"/>
    </source>
</evidence>
<evidence type="ECO:0000259" key="14">
    <source>
        <dbReference type="PROSITE" id="PS50157"/>
    </source>
</evidence>
<keyword evidence="9" id="KW-0238">DNA-binding</keyword>
<keyword evidence="7" id="KW-0862">Zinc</keyword>
<dbReference type="OrthoDB" id="9547406at2759"/>